<proteinExistence type="predicted"/>
<gene>
    <name evidence="1" type="ORF">CWM47_00580</name>
</gene>
<dbReference type="Proteomes" id="UP000232883">
    <property type="component" value="Chromosome"/>
</dbReference>
<dbReference type="AlphaFoldDB" id="A0A2K8YS88"/>
<sequence>MRKKQKLSLLIDIRIINGRTYNNQWDFPHFSVGYIGCNIQMLTLKRQDQDQLCMRINIMVVIRPNLLIKL</sequence>
<name>A0A2K8YS88_9BACT</name>
<dbReference type="EMBL" id="CP025096">
    <property type="protein sequence ID" value="AUD00444.1"/>
    <property type="molecule type" value="Genomic_DNA"/>
</dbReference>
<reference evidence="1 2" key="1">
    <citation type="submission" date="2017-11" db="EMBL/GenBank/DDBJ databases">
        <title>Taxonomic description and genome sequences of Spirosoma HA7 sp. nov., isolated from pollen microhabitat of Corylus avellana.</title>
        <authorList>
            <person name="Ambika Manirajan B."/>
            <person name="Suarez C."/>
            <person name="Ratering S."/>
            <person name="Geissler-Plaum R."/>
            <person name="Cardinale M."/>
            <person name="Sylvia S."/>
        </authorList>
    </citation>
    <scope>NUCLEOTIDE SEQUENCE [LARGE SCALE GENOMIC DNA]</scope>
    <source>
        <strain evidence="1 2">HA7</strain>
    </source>
</reference>
<keyword evidence="2" id="KW-1185">Reference proteome</keyword>
<organism evidence="1 2">
    <name type="scientific">Spirosoma pollinicola</name>
    <dbReference type="NCBI Taxonomy" id="2057025"/>
    <lineage>
        <taxon>Bacteria</taxon>
        <taxon>Pseudomonadati</taxon>
        <taxon>Bacteroidota</taxon>
        <taxon>Cytophagia</taxon>
        <taxon>Cytophagales</taxon>
        <taxon>Cytophagaceae</taxon>
        <taxon>Spirosoma</taxon>
    </lineage>
</organism>
<protein>
    <submittedName>
        <fullName evidence="1">Uncharacterized protein</fullName>
    </submittedName>
</protein>
<evidence type="ECO:0000313" key="1">
    <source>
        <dbReference type="EMBL" id="AUD00444.1"/>
    </source>
</evidence>
<evidence type="ECO:0000313" key="2">
    <source>
        <dbReference type="Proteomes" id="UP000232883"/>
    </source>
</evidence>
<accession>A0A2K8YS88</accession>
<dbReference type="KEGG" id="spir:CWM47_00580"/>